<dbReference type="InterPro" id="IPR017956">
    <property type="entry name" value="AT_hook_DNA-bd_motif"/>
</dbReference>
<keyword evidence="2 5" id="KW-0805">Transcription regulation</keyword>
<dbReference type="PROSITE" id="PS51742">
    <property type="entry name" value="PPC"/>
    <property type="match status" value="1"/>
</dbReference>
<feature type="region of interest" description="Disordered" evidence="6">
    <location>
        <begin position="35"/>
        <end position="81"/>
    </location>
</feature>
<dbReference type="InterPro" id="IPR005175">
    <property type="entry name" value="PPC_dom"/>
</dbReference>
<evidence type="ECO:0000256" key="1">
    <source>
        <dbReference type="ARBA" id="ARBA00003687"/>
    </source>
</evidence>
<comment type="domain">
    <text evidence="5">The PPC domain mediates interactions between AHL proteins.</text>
</comment>
<organism evidence="8 9">
    <name type="scientific">Rhododendron griersonianum</name>
    <dbReference type="NCBI Taxonomy" id="479676"/>
    <lineage>
        <taxon>Eukaryota</taxon>
        <taxon>Viridiplantae</taxon>
        <taxon>Streptophyta</taxon>
        <taxon>Embryophyta</taxon>
        <taxon>Tracheophyta</taxon>
        <taxon>Spermatophyta</taxon>
        <taxon>Magnoliopsida</taxon>
        <taxon>eudicotyledons</taxon>
        <taxon>Gunneridae</taxon>
        <taxon>Pentapetalae</taxon>
        <taxon>asterids</taxon>
        <taxon>Ericales</taxon>
        <taxon>Ericaceae</taxon>
        <taxon>Ericoideae</taxon>
        <taxon>Rhodoreae</taxon>
        <taxon>Rhododendron</taxon>
    </lineage>
</organism>
<protein>
    <recommendedName>
        <fullName evidence="5">AT-hook motif nuclear-localized protein</fullName>
    </recommendedName>
</protein>
<evidence type="ECO:0000313" key="8">
    <source>
        <dbReference type="EMBL" id="KAG5529927.1"/>
    </source>
</evidence>
<dbReference type="GO" id="GO:0003680">
    <property type="term" value="F:minor groove of adenine-thymine-rich DNA binding"/>
    <property type="evidence" value="ECO:0007669"/>
    <property type="project" value="UniProtKB-UniRule"/>
</dbReference>
<evidence type="ECO:0000259" key="7">
    <source>
        <dbReference type="PROSITE" id="PS51742"/>
    </source>
</evidence>
<feature type="region of interest" description="Disordered" evidence="6">
    <location>
        <begin position="149"/>
        <end position="171"/>
    </location>
</feature>
<dbReference type="EMBL" id="JACTNZ010000010">
    <property type="protein sequence ID" value="KAG5529927.1"/>
    <property type="molecule type" value="Genomic_DNA"/>
</dbReference>
<comment type="caution">
    <text evidence="8">The sequence shown here is derived from an EMBL/GenBank/DDBJ whole genome shotgun (WGS) entry which is preliminary data.</text>
</comment>
<comment type="subcellular location">
    <subcellularLocation>
        <location evidence="5">Nucleus</location>
    </subcellularLocation>
</comment>
<keyword evidence="5" id="KW-0539">Nucleus</keyword>
<proteinExistence type="predicted"/>
<feature type="region of interest" description="Disordered" evidence="6">
    <location>
        <begin position="102"/>
        <end position="121"/>
    </location>
</feature>
<comment type="function">
    <text evidence="1 5">Transcription factor that specifically binds AT-rich DNA sequences related to the nuclear matrix attachment regions (MARs).</text>
</comment>
<dbReference type="CDD" id="cd11378">
    <property type="entry name" value="DUF296"/>
    <property type="match status" value="1"/>
</dbReference>
<evidence type="ECO:0000256" key="5">
    <source>
        <dbReference type="RuleBase" id="RU367031"/>
    </source>
</evidence>
<dbReference type="SUPFAM" id="SSF117856">
    <property type="entry name" value="AF0104/ALDC/Ptd012-like"/>
    <property type="match status" value="1"/>
</dbReference>
<name>A0AAV6IN83_9ERIC</name>
<keyword evidence="9" id="KW-1185">Reference proteome</keyword>
<dbReference type="Pfam" id="PF02178">
    <property type="entry name" value="AT_hook"/>
    <property type="match status" value="2"/>
</dbReference>
<dbReference type="PANTHER" id="PTHR31500">
    <property type="entry name" value="AT-HOOK MOTIF NUCLEAR-LOCALIZED PROTEIN 9"/>
    <property type="match status" value="1"/>
</dbReference>
<dbReference type="PANTHER" id="PTHR31500:SF57">
    <property type="entry name" value="AT-HOOK MOTIF NUCLEAR-LOCALIZED PROTEIN 10"/>
    <property type="match status" value="1"/>
</dbReference>
<evidence type="ECO:0000256" key="2">
    <source>
        <dbReference type="ARBA" id="ARBA00023015"/>
    </source>
</evidence>
<dbReference type="PRINTS" id="PR00929">
    <property type="entry name" value="ATHOOK"/>
</dbReference>
<feature type="compositionally biased region" description="Basic residues" evidence="6">
    <location>
        <begin position="159"/>
        <end position="168"/>
    </location>
</feature>
<reference evidence="8" key="1">
    <citation type="submission" date="2020-08" db="EMBL/GenBank/DDBJ databases">
        <title>Plant Genome Project.</title>
        <authorList>
            <person name="Zhang R.-G."/>
        </authorList>
    </citation>
    <scope>NUCLEOTIDE SEQUENCE</scope>
    <source>
        <strain evidence="8">WSP0</strain>
        <tissue evidence="8">Leaf</tissue>
    </source>
</reference>
<dbReference type="Gene3D" id="3.30.1330.80">
    <property type="entry name" value="Hypothetical protein, similar to alpha- acetolactate decarboxylase, domain 2"/>
    <property type="match status" value="1"/>
</dbReference>
<accession>A0AAV6IN83</accession>
<sequence length="394" mass="40218">MDSYGVVNPNTTIPGFQPNMRVAYSTDGAAVYRPMIPPPPFQGGGGGSPAVPPSQAKKKRGRPRKYEVEGGTTMSPLPLPPQTEVGFQPSGGGGGGTYLDAEDSGGIPEIKKTRGRPRKCTVEGGGVPSAAAAQLEAVFQASGLSSPAIMGSSSAGKKAMGRPKGAKGRKQERVADMGSAGLGFTPHVIIVQAGEDISTRIMSFSGNGTRGLCVLSANGTVSKVTLRHASTSGGTVVTYEGRYDILRLSNPDMLIETGGQRSRTCGLSVTLAGPDGRIFGGSVAGVLTAASPVQVVLGYMISGQEDFILPTQAGREDFKSPTQAGQEDFKSPTEAGPSTAPPNVVPGASGAGSPISWGTMSDSSGGPGSPLNQSTQAYNNGGNQQEMNSLSWLN</sequence>
<evidence type="ECO:0000256" key="3">
    <source>
        <dbReference type="ARBA" id="ARBA00023125"/>
    </source>
</evidence>
<keyword evidence="3 5" id="KW-0238">DNA-binding</keyword>
<dbReference type="AlphaFoldDB" id="A0AAV6IN83"/>
<evidence type="ECO:0000313" key="9">
    <source>
        <dbReference type="Proteomes" id="UP000823749"/>
    </source>
</evidence>
<feature type="domain" description="PPC" evidence="7">
    <location>
        <begin position="178"/>
        <end position="321"/>
    </location>
</feature>
<dbReference type="Proteomes" id="UP000823749">
    <property type="component" value="Chromosome 10"/>
</dbReference>
<gene>
    <name evidence="8" type="ORF">RHGRI_030341</name>
</gene>
<dbReference type="Pfam" id="PF03479">
    <property type="entry name" value="PCC"/>
    <property type="match status" value="1"/>
</dbReference>
<feature type="region of interest" description="Disordered" evidence="6">
    <location>
        <begin position="316"/>
        <end position="394"/>
    </location>
</feature>
<feature type="compositionally biased region" description="Polar residues" evidence="6">
    <location>
        <begin position="356"/>
        <end position="394"/>
    </location>
</feature>
<keyword evidence="4 5" id="KW-0804">Transcription</keyword>
<evidence type="ECO:0000256" key="6">
    <source>
        <dbReference type="SAM" id="MobiDB-lite"/>
    </source>
</evidence>
<evidence type="ECO:0000256" key="4">
    <source>
        <dbReference type="ARBA" id="ARBA00023163"/>
    </source>
</evidence>
<dbReference type="SMART" id="SM00384">
    <property type="entry name" value="AT_hook"/>
    <property type="match status" value="3"/>
</dbReference>
<dbReference type="GO" id="GO:0005634">
    <property type="term" value="C:nucleus"/>
    <property type="evidence" value="ECO:0007669"/>
    <property type="project" value="UniProtKB-SubCell"/>
</dbReference>
<dbReference type="InterPro" id="IPR039605">
    <property type="entry name" value="AHL"/>
</dbReference>